<keyword evidence="3" id="KW-0255">Endonuclease</keyword>
<dbReference type="OrthoDB" id="9794876at2"/>
<dbReference type="HAMAP" id="MF_00048">
    <property type="entry name" value="UPF0102"/>
    <property type="match status" value="1"/>
</dbReference>
<dbReference type="GO" id="GO:0004519">
    <property type="term" value="F:endonuclease activity"/>
    <property type="evidence" value="ECO:0007669"/>
    <property type="project" value="UniProtKB-KW"/>
</dbReference>
<dbReference type="NCBIfam" id="NF009150">
    <property type="entry name" value="PRK12497.1-3"/>
    <property type="match status" value="1"/>
</dbReference>
<dbReference type="PANTHER" id="PTHR34039:SF1">
    <property type="entry name" value="UPF0102 PROTEIN YRAN"/>
    <property type="match status" value="1"/>
</dbReference>
<dbReference type="Gene3D" id="3.40.1350.10">
    <property type="match status" value="1"/>
</dbReference>
<gene>
    <name evidence="3" type="ORF">KU39_425</name>
</gene>
<dbReference type="NCBIfam" id="TIGR00252">
    <property type="entry name" value="YraN family protein"/>
    <property type="match status" value="1"/>
</dbReference>
<keyword evidence="3" id="KW-0378">Hydrolase</keyword>
<dbReference type="SUPFAM" id="SSF52980">
    <property type="entry name" value="Restriction endonuclease-like"/>
    <property type="match status" value="1"/>
</dbReference>
<dbReference type="CDD" id="cd20736">
    <property type="entry name" value="PoNe_Nuclease"/>
    <property type="match status" value="1"/>
</dbReference>
<reference evidence="3 4" key="1">
    <citation type="journal article" date="2014" name="Genome Announc.">
        <title>Comparative Genome Analysis of Two Isolates of the Fish Pathogen Piscirickettsia salmonis from Different Hosts Reveals Major Differences in Virulence-Associated Secretion Systems.</title>
        <authorList>
            <person name="Bohle H."/>
            <person name="Henriquez P."/>
            <person name="Grothusen H."/>
            <person name="Navas E."/>
            <person name="Sandoval A."/>
            <person name="Bustamante F."/>
            <person name="Bustos P."/>
            <person name="Mancilla M."/>
        </authorList>
    </citation>
    <scope>NUCLEOTIDE SEQUENCE [LARGE SCALE GENOMIC DNA]</scope>
    <source>
        <strain evidence="4">B1-32597</strain>
    </source>
</reference>
<proteinExistence type="inferred from homology"/>
<dbReference type="InterPro" id="IPR011856">
    <property type="entry name" value="tRNA_endonuc-like_dom_sf"/>
</dbReference>
<evidence type="ECO:0000313" key="3">
    <source>
        <dbReference type="EMBL" id="ALB21609.1"/>
    </source>
</evidence>
<organism evidence="3 4">
    <name type="scientific">Piscirickettsia salmonis</name>
    <dbReference type="NCBI Taxonomy" id="1238"/>
    <lineage>
        <taxon>Bacteria</taxon>
        <taxon>Pseudomonadati</taxon>
        <taxon>Pseudomonadota</taxon>
        <taxon>Gammaproteobacteria</taxon>
        <taxon>Thiotrichales</taxon>
        <taxon>Piscirickettsiaceae</taxon>
        <taxon>Piscirickettsia</taxon>
    </lineage>
</organism>
<dbReference type="EMBL" id="CP012508">
    <property type="protein sequence ID" value="ALB21609.1"/>
    <property type="molecule type" value="Genomic_DNA"/>
</dbReference>
<accession>A0A1L6TGQ8</accession>
<protein>
    <recommendedName>
        <fullName evidence="2">UPF0102 protein KU39_425</fullName>
    </recommendedName>
</protein>
<dbReference type="AlphaFoldDB" id="A0A1L6TGQ8"/>
<keyword evidence="3" id="KW-0540">Nuclease</keyword>
<dbReference type="RefSeq" id="WP_027242730.1">
    <property type="nucleotide sequence ID" value="NZ_CP012508.1"/>
</dbReference>
<evidence type="ECO:0000256" key="1">
    <source>
        <dbReference type="ARBA" id="ARBA00006738"/>
    </source>
</evidence>
<evidence type="ECO:0000256" key="2">
    <source>
        <dbReference type="HAMAP-Rule" id="MF_00048"/>
    </source>
</evidence>
<dbReference type="Pfam" id="PF02021">
    <property type="entry name" value="UPF0102"/>
    <property type="match status" value="1"/>
</dbReference>
<name>A0A1L6TGQ8_PISSA</name>
<evidence type="ECO:0000313" key="4">
    <source>
        <dbReference type="Proteomes" id="UP000029558"/>
    </source>
</evidence>
<dbReference type="Proteomes" id="UP000029558">
    <property type="component" value="Chromosome"/>
</dbReference>
<dbReference type="PANTHER" id="PTHR34039">
    <property type="entry name" value="UPF0102 PROTEIN YRAN"/>
    <property type="match status" value="1"/>
</dbReference>
<dbReference type="InterPro" id="IPR011335">
    <property type="entry name" value="Restrct_endonuc-II-like"/>
</dbReference>
<comment type="similarity">
    <text evidence="1 2">Belongs to the UPF0102 family.</text>
</comment>
<sequence>MRTKGSDAERYALSYLKKQGLMLLQQNYSCRFGEIDLVMQEHTDLIFIEVRYRKSALFGSPAATVNYKKQQRIIKTARHYLSKLSHTPNCRFDVIAITGSLLEWIQDAFQV</sequence>
<dbReference type="GO" id="GO:0003676">
    <property type="term" value="F:nucleic acid binding"/>
    <property type="evidence" value="ECO:0007669"/>
    <property type="project" value="InterPro"/>
</dbReference>
<dbReference type="InterPro" id="IPR003509">
    <property type="entry name" value="UPF0102_YraN-like"/>
</dbReference>